<dbReference type="EMBL" id="AP014546">
    <property type="protein sequence ID" value="BBB28439.1"/>
    <property type="molecule type" value="Genomic_DNA"/>
</dbReference>
<reference evidence="1 2" key="1">
    <citation type="journal article" date="2008" name="Int. J. Syst. Evol. Microbiol.">
        <title>Neptunomonas japonica sp. nov., an Osedax japonicus symbiont-like bacterium isolated from sediment adjacent to sperm whale carcasses off Kagoshima, Japan.</title>
        <authorList>
            <person name="Miyazaki M."/>
            <person name="Nogi Y."/>
            <person name="Fujiwara Y."/>
            <person name="Kawato M."/>
            <person name="Kubokawa K."/>
            <person name="Horikoshi K."/>
        </authorList>
    </citation>
    <scope>NUCLEOTIDE SEQUENCE [LARGE SCALE GENOMIC DNA]</scope>
    <source>
        <strain evidence="1 2">JAMM 1380</strain>
    </source>
</reference>
<dbReference type="Proteomes" id="UP000595332">
    <property type="component" value="Chromosome"/>
</dbReference>
<proteinExistence type="predicted"/>
<gene>
    <name evidence="1" type="ORF">NEJAP_0482</name>
</gene>
<evidence type="ECO:0000313" key="1">
    <source>
        <dbReference type="EMBL" id="BBB28439.1"/>
    </source>
</evidence>
<dbReference type="KEGG" id="njp:NEJAP_0482"/>
<dbReference type="AlphaFoldDB" id="A0A7R6SUF3"/>
<protein>
    <submittedName>
        <fullName evidence="1">Uncharacterized protein</fullName>
    </submittedName>
</protein>
<accession>A0A7R6SUF3</accession>
<keyword evidence="2" id="KW-1185">Reference proteome</keyword>
<organism evidence="1 2">
    <name type="scientific">Neptunomonas japonica JAMM 1380</name>
    <dbReference type="NCBI Taxonomy" id="1441457"/>
    <lineage>
        <taxon>Bacteria</taxon>
        <taxon>Pseudomonadati</taxon>
        <taxon>Pseudomonadota</taxon>
        <taxon>Gammaproteobacteria</taxon>
        <taxon>Oceanospirillales</taxon>
        <taxon>Oceanospirillaceae</taxon>
        <taxon>Neptunomonas</taxon>
    </lineage>
</organism>
<sequence length="452" mass="49880">MRRWLKWLLVPLVFMLLLAGVQGYYWYQVKSDIDSLVASVRPFAKVEYDGISAAFLGGIALENITIQPNAYKERISIQRLSLTSSSRAFFLTAHEQLRTGVLSDPVSLNLTGVSYDLNADYAKRLVLSSSDSKSSSLDTLVCGDTRSIDSAALQAMGYRFLQGDLSLLLESSANKKLMKVRLGSEFAQLIKAEMNLWLALRQGGTLRRDDLAKTAIQMFGMTVSDLGYNQRWKAFCAQQEGEVVEGYLERYRAALIQNFVDGAAQYEGERLLGALVSARSNRSIVAVRLEPAVPLGLGQLASPGGADSLFSSAELALQVNGKVLELMDAEWQVMRELFGGNVRRAALAVMENKKPIVIREKAPEVAPMKEIIPGVMPIRPPEVKKSFVETPIDKLAGYVGSAVKLRTFFGREMEGALVDVNAEAISIRHQVEQGRATFPVAKDKIAFIQVYR</sequence>
<dbReference type="RefSeq" id="WP_201349139.1">
    <property type="nucleotide sequence ID" value="NZ_AP014546.1"/>
</dbReference>
<evidence type="ECO:0000313" key="2">
    <source>
        <dbReference type="Proteomes" id="UP000595332"/>
    </source>
</evidence>
<name>A0A7R6SUF3_9GAMM</name>